<dbReference type="OrthoDB" id="9787283at2"/>
<feature type="chain" id="PRO_5012302341" description="ABC transporter substrate-binding protein" evidence="1">
    <location>
        <begin position="24"/>
        <end position="561"/>
    </location>
</feature>
<reference evidence="3" key="1">
    <citation type="submission" date="2016-07" db="EMBL/GenBank/DDBJ databases">
        <authorList>
            <person name="Florea S."/>
            <person name="Webb J.S."/>
            <person name="Jaromczyk J."/>
            <person name="Schardl C.L."/>
        </authorList>
    </citation>
    <scope>NUCLEOTIDE SEQUENCE [LARGE SCALE GENOMIC DNA]</scope>
    <source>
        <strain evidence="3">CY1</strain>
    </source>
</reference>
<dbReference type="STRING" id="1469647.BC351_25990"/>
<feature type="signal peptide" evidence="1">
    <location>
        <begin position="1"/>
        <end position="23"/>
    </location>
</feature>
<dbReference type="CDD" id="cd13580">
    <property type="entry name" value="PBP2_AlgQ_like_1"/>
    <property type="match status" value="1"/>
</dbReference>
<organism evidence="2 3">
    <name type="scientific">Paenibacillus ferrarius</name>
    <dbReference type="NCBI Taxonomy" id="1469647"/>
    <lineage>
        <taxon>Bacteria</taxon>
        <taxon>Bacillati</taxon>
        <taxon>Bacillota</taxon>
        <taxon>Bacilli</taxon>
        <taxon>Bacillales</taxon>
        <taxon>Paenibacillaceae</taxon>
        <taxon>Paenibacillus</taxon>
    </lineage>
</organism>
<evidence type="ECO:0000313" key="3">
    <source>
        <dbReference type="Proteomes" id="UP000190626"/>
    </source>
</evidence>
<keyword evidence="3" id="KW-1185">Reference proteome</keyword>
<dbReference type="Pfam" id="PF01547">
    <property type="entry name" value="SBP_bac_1"/>
    <property type="match status" value="1"/>
</dbReference>
<dbReference type="PROSITE" id="PS51257">
    <property type="entry name" value="PROKAR_LIPOPROTEIN"/>
    <property type="match status" value="1"/>
</dbReference>
<comment type="caution">
    <text evidence="2">The sequence shown here is derived from an EMBL/GenBank/DDBJ whole genome shotgun (WGS) entry which is preliminary data.</text>
</comment>
<evidence type="ECO:0000313" key="2">
    <source>
        <dbReference type="EMBL" id="OPH56873.1"/>
    </source>
</evidence>
<dbReference type="InterPro" id="IPR050490">
    <property type="entry name" value="Bact_solute-bd_prot1"/>
</dbReference>
<sequence>MKKRNSKSLVLISSASFTLLASACSTISTTEPSKTSMAPTESATTIKKVDPFGKYDPPIEVTAVRSVGASVKYNPGEDLDNNVWTKEFLNTLGIKIKYTWTAPDAQYQQKLNLSIASGEIADITAVNTTQLKQMEESGQLEDLTGLYEQYAAPFTKEIINQDGGLALKSATFKGKLLALPYTAGSLGDVLWIRMDWLKKLNLPEPKTMDDVLKISEAFFAKDPDGNGKNDTLGIAANKQIFEDMGSLRGFFNGYHAYPGAWIKDASGKVVSGSIQPEIKPVLAKLRDLYKAGQIDKEFPVKDGGKAVESVIAGKYGIMFGSDWFPYYPFVDGKTKDPNMEWKAFAIPSIDDKPAKVTVAFPVSKYFVVKKGSKHPEAAIKLLNLFCEKEWGKTADIEKYSVAKDGIELFKYPLVQTWPALKDIPDTYLALKDALETKDPKKLNAEQKAGYDKILGFMSGDSGINLINWATMRQKAPTDSSYAVEYNYKKENLLMVNAFYGAPTPTMKEKSSTLDKMTLEEFTKIIMGVVPVDDFDNFVTQWKKLGGDDITNEVNVWAETQK</sequence>
<name>A0A1V4HJ43_9BACL</name>
<dbReference type="PANTHER" id="PTHR43649">
    <property type="entry name" value="ARABINOSE-BINDING PROTEIN-RELATED"/>
    <property type="match status" value="1"/>
</dbReference>
<dbReference type="RefSeq" id="WP_079413865.1">
    <property type="nucleotide sequence ID" value="NZ_MBTG01000014.1"/>
</dbReference>
<dbReference type="Gene3D" id="3.40.190.10">
    <property type="entry name" value="Periplasmic binding protein-like II"/>
    <property type="match status" value="2"/>
</dbReference>
<dbReference type="Proteomes" id="UP000190626">
    <property type="component" value="Unassembled WGS sequence"/>
</dbReference>
<keyword evidence="1" id="KW-0732">Signal</keyword>
<accession>A0A1V4HJ43</accession>
<proteinExistence type="predicted"/>
<dbReference type="AlphaFoldDB" id="A0A1V4HJ43"/>
<evidence type="ECO:0008006" key="4">
    <source>
        <dbReference type="Google" id="ProtNLM"/>
    </source>
</evidence>
<evidence type="ECO:0000256" key="1">
    <source>
        <dbReference type="SAM" id="SignalP"/>
    </source>
</evidence>
<gene>
    <name evidence="2" type="ORF">BC351_25990</name>
</gene>
<protein>
    <recommendedName>
        <fullName evidence="4">ABC transporter substrate-binding protein</fullName>
    </recommendedName>
</protein>
<dbReference type="SUPFAM" id="SSF53850">
    <property type="entry name" value="Periplasmic binding protein-like II"/>
    <property type="match status" value="1"/>
</dbReference>
<dbReference type="EMBL" id="MBTG01000014">
    <property type="protein sequence ID" value="OPH56873.1"/>
    <property type="molecule type" value="Genomic_DNA"/>
</dbReference>
<dbReference type="PANTHER" id="PTHR43649:SF12">
    <property type="entry name" value="DIACETYLCHITOBIOSE BINDING PROTEIN DASA"/>
    <property type="match status" value="1"/>
</dbReference>
<dbReference type="InterPro" id="IPR006059">
    <property type="entry name" value="SBP"/>
</dbReference>